<comment type="similarity">
    <text evidence="1">Belongs to the sigma-70 factor family. ECF subfamily.</text>
</comment>
<dbReference type="Gene3D" id="1.10.1740.10">
    <property type="match status" value="1"/>
</dbReference>
<evidence type="ECO:0000256" key="4">
    <source>
        <dbReference type="ARBA" id="ARBA00023163"/>
    </source>
</evidence>
<name>A0A4Q1JK50_9BACT</name>
<dbReference type="RefSeq" id="WP_129254665.1">
    <property type="nucleotide sequence ID" value="NZ_SAXA01000009.1"/>
</dbReference>
<dbReference type="Proteomes" id="UP000289703">
    <property type="component" value="Unassembled WGS sequence"/>
</dbReference>
<evidence type="ECO:0000313" key="7">
    <source>
        <dbReference type="EMBL" id="RXQ92934.1"/>
    </source>
</evidence>
<dbReference type="SUPFAM" id="SSF88946">
    <property type="entry name" value="Sigma2 domain of RNA polymerase sigma factors"/>
    <property type="match status" value="1"/>
</dbReference>
<feature type="domain" description="RNA polymerase sigma factor 70 region 4 type 2" evidence="6">
    <location>
        <begin position="121"/>
        <end position="167"/>
    </location>
</feature>
<dbReference type="NCBIfam" id="TIGR02985">
    <property type="entry name" value="Sig70_bacteroi1"/>
    <property type="match status" value="1"/>
</dbReference>
<comment type="caution">
    <text evidence="7">The sequence shown here is derived from an EMBL/GenBank/DDBJ whole genome shotgun (WGS) entry which is preliminary data.</text>
</comment>
<feature type="domain" description="RNA polymerase sigma-70 region 2" evidence="5">
    <location>
        <begin position="23"/>
        <end position="88"/>
    </location>
</feature>
<dbReference type="InterPro" id="IPR036388">
    <property type="entry name" value="WH-like_DNA-bd_sf"/>
</dbReference>
<gene>
    <name evidence="7" type="ORF">EO244_10680</name>
</gene>
<dbReference type="EMBL" id="SAXA01000009">
    <property type="protein sequence ID" value="RXQ92934.1"/>
    <property type="molecule type" value="Genomic_DNA"/>
</dbReference>
<dbReference type="Pfam" id="PF08281">
    <property type="entry name" value="Sigma70_r4_2"/>
    <property type="match status" value="1"/>
</dbReference>
<dbReference type="Pfam" id="PF04542">
    <property type="entry name" value="Sigma70_r2"/>
    <property type="match status" value="1"/>
</dbReference>
<keyword evidence="2" id="KW-0805">Transcription regulation</keyword>
<dbReference type="GO" id="GO:0003677">
    <property type="term" value="F:DNA binding"/>
    <property type="evidence" value="ECO:0007669"/>
    <property type="project" value="InterPro"/>
</dbReference>
<keyword evidence="4" id="KW-0804">Transcription</keyword>
<dbReference type="PANTHER" id="PTHR43133:SF46">
    <property type="entry name" value="RNA POLYMERASE SIGMA-70 FACTOR ECF SUBFAMILY"/>
    <property type="match status" value="1"/>
</dbReference>
<accession>A0A4Q1JK50</accession>
<dbReference type="SUPFAM" id="SSF88659">
    <property type="entry name" value="Sigma3 and sigma4 domains of RNA polymerase sigma factors"/>
    <property type="match status" value="1"/>
</dbReference>
<proteinExistence type="inferred from homology"/>
<evidence type="ECO:0000256" key="2">
    <source>
        <dbReference type="ARBA" id="ARBA00023015"/>
    </source>
</evidence>
<dbReference type="InterPro" id="IPR013324">
    <property type="entry name" value="RNA_pol_sigma_r3/r4-like"/>
</dbReference>
<dbReference type="InterPro" id="IPR013325">
    <property type="entry name" value="RNA_pol_sigma_r2"/>
</dbReference>
<dbReference type="InterPro" id="IPR013249">
    <property type="entry name" value="RNA_pol_sigma70_r4_t2"/>
</dbReference>
<reference evidence="7 8" key="1">
    <citation type="submission" date="2019-01" db="EMBL/GenBank/DDBJ databases">
        <title>Ancylomarina salipaludis sp. nov., isolated from a salt marsh.</title>
        <authorList>
            <person name="Yoon J.-H."/>
        </authorList>
    </citation>
    <scope>NUCLEOTIDE SEQUENCE [LARGE SCALE GENOMIC DNA]</scope>
    <source>
        <strain evidence="7 8">SHSM-M15</strain>
    </source>
</reference>
<dbReference type="OrthoDB" id="9782991at2"/>
<evidence type="ECO:0000256" key="1">
    <source>
        <dbReference type="ARBA" id="ARBA00010641"/>
    </source>
</evidence>
<dbReference type="PANTHER" id="PTHR43133">
    <property type="entry name" value="RNA POLYMERASE ECF-TYPE SIGMA FACTO"/>
    <property type="match status" value="1"/>
</dbReference>
<dbReference type="AlphaFoldDB" id="A0A4Q1JK50"/>
<dbReference type="InterPro" id="IPR014327">
    <property type="entry name" value="RNA_pol_sigma70_bacteroid"/>
</dbReference>
<keyword evidence="3" id="KW-0731">Sigma factor</keyword>
<dbReference type="Gene3D" id="1.10.10.10">
    <property type="entry name" value="Winged helix-like DNA-binding domain superfamily/Winged helix DNA-binding domain"/>
    <property type="match status" value="1"/>
</dbReference>
<evidence type="ECO:0000256" key="3">
    <source>
        <dbReference type="ARBA" id="ARBA00023082"/>
    </source>
</evidence>
<dbReference type="NCBIfam" id="TIGR02937">
    <property type="entry name" value="sigma70-ECF"/>
    <property type="match status" value="1"/>
</dbReference>
<dbReference type="InterPro" id="IPR014284">
    <property type="entry name" value="RNA_pol_sigma-70_dom"/>
</dbReference>
<dbReference type="InterPro" id="IPR007627">
    <property type="entry name" value="RNA_pol_sigma70_r2"/>
</dbReference>
<protein>
    <submittedName>
        <fullName evidence="7">RNA polymerase sigma-70 factor</fullName>
    </submittedName>
</protein>
<evidence type="ECO:0000259" key="6">
    <source>
        <dbReference type="Pfam" id="PF08281"/>
    </source>
</evidence>
<keyword evidence="8" id="KW-1185">Reference proteome</keyword>
<evidence type="ECO:0000313" key="8">
    <source>
        <dbReference type="Proteomes" id="UP000289703"/>
    </source>
</evidence>
<organism evidence="7 8">
    <name type="scientific">Ancylomarina salipaludis</name>
    <dbReference type="NCBI Taxonomy" id="2501299"/>
    <lineage>
        <taxon>Bacteria</taxon>
        <taxon>Pseudomonadati</taxon>
        <taxon>Bacteroidota</taxon>
        <taxon>Bacteroidia</taxon>
        <taxon>Marinilabiliales</taxon>
        <taxon>Marinifilaceae</taxon>
        <taxon>Ancylomarina</taxon>
    </lineage>
</organism>
<dbReference type="GO" id="GO:0006352">
    <property type="term" value="P:DNA-templated transcription initiation"/>
    <property type="evidence" value="ECO:0007669"/>
    <property type="project" value="InterPro"/>
</dbReference>
<evidence type="ECO:0000259" key="5">
    <source>
        <dbReference type="Pfam" id="PF04542"/>
    </source>
</evidence>
<sequence length="178" mass="21140">MKPLSNSILKQFRNGDNFAFKKIYERYFDALYLFGMKYISNQDVMEDILQEIFIKAWEKRAYFFHDLALKAFLYKSVKNACLNHIEHQSVKKKFEQRQDSNAYDENIFYRNIIEEEVNRHIAEAVKELPASARIIYLLSLKGVKNKDIAEDLEISINTVKTQKLRASRFVKEKLKDKT</sequence>
<dbReference type="InterPro" id="IPR039425">
    <property type="entry name" value="RNA_pol_sigma-70-like"/>
</dbReference>
<dbReference type="GO" id="GO:0016987">
    <property type="term" value="F:sigma factor activity"/>
    <property type="evidence" value="ECO:0007669"/>
    <property type="project" value="UniProtKB-KW"/>
</dbReference>